<dbReference type="RefSeq" id="XP_007866013.1">
    <property type="nucleotide sequence ID" value="XM_007867822.1"/>
</dbReference>
<protein>
    <submittedName>
        <fullName evidence="3">Uncharacterized protein</fullName>
    </submittedName>
</protein>
<dbReference type="Proteomes" id="UP000030669">
    <property type="component" value="Unassembled WGS sequence"/>
</dbReference>
<evidence type="ECO:0000313" key="4">
    <source>
        <dbReference type="Proteomes" id="UP000030669"/>
    </source>
</evidence>
<evidence type="ECO:0000256" key="2">
    <source>
        <dbReference type="SAM" id="SignalP"/>
    </source>
</evidence>
<dbReference type="HOGENOM" id="CLU_915432_0_0_1"/>
<dbReference type="KEGG" id="gtr:GLOTRDRAFT_93508"/>
<feature type="region of interest" description="Disordered" evidence="1">
    <location>
        <begin position="142"/>
        <end position="185"/>
    </location>
</feature>
<name>S7RNG5_GLOTA</name>
<gene>
    <name evidence="3" type="ORF">GLOTRDRAFT_93508</name>
</gene>
<proteinExistence type="predicted"/>
<dbReference type="EMBL" id="KB469301">
    <property type="protein sequence ID" value="EPQ56010.1"/>
    <property type="molecule type" value="Genomic_DNA"/>
</dbReference>
<dbReference type="AlphaFoldDB" id="S7RNG5"/>
<feature type="compositionally biased region" description="Basic and acidic residues" evidence="1">
    <location>
        <begin position="172"/>
        <end position="185"/>
    </location>
</feature>
<keyword evidence="4" id="KW-1185">Reference proteome</keyword>
<feature type="region of interest" description="Disordered" evidence="1">
    <location>
        <begin position="201"/>
        <end position="247"/>
    </location>
</feature>
<feature type="compositionally biased region" description="Basic and acidic residues" evidence="1">
    <location>
        <begin position="147"/>
        <end position="156"/>
    </location>
</feature>
<feature type="chain" id="PRO_5004556473" evidence="2">
    <location>
        <begin position="21"/>
        <end position="304"/>
    </location>
</feature>
<feature type="compositionally biased region" description="Polar residues" evidence="1">
    <location>
        <begin position="215"/>
        <end position="239"/>
    </location>
</feature>
<sequence>MLFLQTAVALFAGIISLFLAYDPPDCRSSSCGKELQISTLLNLKKSIIDIFRRAYGAPQIYNRDSDHIQPVPAHSSIPPPCASTVAGYSYTAQVAAVARSASGQAPSPFVRGLSPESEDIFSSAQDTRRIIWMEIPVPRLPSQADAAQHERAKRPQQDSQWRWKKQQQPPRQHQDQEEDERGRAWREERREQKYWEWATYNNLPNDNAGQELPPRTTQDSRSTKMTTTTARLPRENNSTGDRDDYDITKATTTKGLDADGKASRSSLLAAILACMPHGRLDGARLIPLSPPFTLAFVTIRAITR</sequence>
<organism evidence="3 4">
    <name type="scientific">Gloeophyllum trabeum (strain ATCC 11539 / FP-39264 / Madison 617)</name>
    <name type="common">Brown rot fungus</name>
    <dbReference type="NCBI Taxonomy" id="670483"/>
    <lineage>
        <taxon>Eukaryota</taxon>
        <taxon>Fungi</taxon>
        <taxon>Dikarya</taxon>
        <taxon>Basidiomycota</taxon>
        <taxon>Agaricomycotina</taxon>
        <taxon>Agaricomycetes</taxon>
        <taxon>Gloeophyllales</taxon>
        <taxon>Gloeophyllaceae</taxon>
        <taxon>Gloeophyllum</taxon>
    </lineage>
</organism>
<evidence type="ECO:0000256" key="1">
    <source>
        <dbReference type="SAM" id="MobiDB-lite"/>
    </source>
</evidence>
<accession>S7RNG5</accession>
<evidence type="ECO:0000313" key="3">
    <source>
        <dbReference type="EMBL" id="EPQ56010.1"/>
    </source>
</evidence>
<keyword evidence="2" id="KW-0732">Signal</keyword>
<dbReference type="GeneID" id="19309508"/>
<reference evidence="3 4" key="1">
    <citation type="journal article" date="2012" name="Science">
        <title>The Paleozoic origin of enzymatic lignin decomposition reconstructed from 31 fungal genomes.</title>
        <authorList>
            <person name="Floudas D."/>
            <person name="Binder M."/>
            <person name="Riley R."/>
            <person name="Barry K."/>
            <person name="Blanchette R.A."/>
            <person name="Henrissat B."/>
            <person name="Martinez A.T."/>
            <person name="Otillar R."/>
            <person name="Spatafora J.W."/>
            <person name="Yadav J.S."/>
            <person name="Aerts A."/>
            <person name="Benoit I."/>
            <person name="Boyd A."/>
            <person name="Carlson A."/>
            <person name="Copeland A."/>
            <person name="Coutinho P.M."/>
            <person name="de Vries R.P."/>
            <person name="Ferreira P."/>
            <person name="Findley K."/>
            <person name="Foster B."/>
            <person name="Gaskell J."/>
            <person name="Glotzer D."/>
            <person name="Gorecki P."/>
            <person name="Heitman J."/>
            <person name="Hesse C."/>
            <person name="Hori C."/>
            <person name="Igarashi K."/>
            <person name="Jurgens J.A."/>
            <person name="Kallen N."/>
            <person name="Kersten P."/>
            <person name="Kohler A."/>
            <person name="Kuees U."/>
            <person name="Kumar T.K.A."/>
            <person name="Kuo A."/>
            <person name="LaButti K."/>
            <person name="Larrondo L.F."/>
            <person name="Lindquist E."/>
            <person name="Ling A."/>
            <person name="Lombard V."/>
            <person name="Lucas S."/>
            <person name="Lundell T."/>
            <person name="Martin R."/>
            <person name="McLaughlin D.J."/>
            <person name="Morgenstern I."/>
            <person name="Morin E."/>
            <person name="Murat C."/>
            <person name="Nagy L.G."/>
            <person name="Nolan M."/>
            <person name="Ohm R.A."/>
            <person name="Patyshakuliyeva A."/>
            <person name="Rokas A."/>
            <person name="Ruiz-Duenas F.J."/>
            <person name="Sabat G."/>
            <person name="Salamov A."/>
            <person name="Samejima M."/>
            <person name="Schmutz J."/>
            <person name="Slot J.C."/>
            <person name="St John F."/>
            <person name="Stenlid J."/>
            <person name="Sun H."/>
            <person name="Sun S."/>
            <person name="Syed K."/>
            <person name="Tsang A."/>
            <person name="Wiebenga A."/>
            <person name="Young D."/>
            <person name="Pisabarro A."/>
            <person name="Eastwood D.C."/>
            <person name="Martin F."/>
            <person name="Cullen D."/>
            <person name="Grigoriev I.V."/>
            <person name="Hibbett D.S."/>
        </authorList>
    </citation>
    <scope>NUCLEOTIDE SEQUENCE [LARGE SCALE GENOMIC DNA]</scope>
    <source>
        <strain evidence="3 4">ATCC 11539</strain>
    </source>
</reference>
<feature type="signal peptide" evidence="2">
    <location>
        <begin position="1"/>
        <end position="20"/>
    </location>
</feature>